<name>A0A4U5JVT7_9GAMM</name>
<dbReference type="InterPro" id="IPR002502">
    <property type="entry name" value="Amidase_domain"/>
</dbReference>
<dbReference type="Pfam" id="PF01510">
    <property type="entry name" value="Amidase_2"/>
    <property type="match status" value="1"/>
</dbReference>
<evidence type="ECO:0000313" key="7">
    <source>
        <dbReference type="Proteomes" id="UP000308707"/>
    </source>
</evidence>
<evidence type="ECO:0000256" key="3">
    <source>
        <dbReference type="ARBA" id="ARBA00022801"/>
    </source>
</evidence>
<dbReference type="Gene3D" id="3.40.80.10">
    <property type="entry name" value="Peptidoglycan recognition protein-like"/>
    <property type="match status" value="1"/>
</dbReference>
<keyword evidence="7" id="KW-1185">Reference proteome</keyword>
<organism evidence="6 7">
    <name type="scientific">Luteimonas gilva</name>
    <dbReference type="NCBI Taxonomy" id="2572684"/>
    <lineage>
        <taxon>Bacteria</taxon>
        <taxon>Pseudomonadati</taxon>
        <taxon>Pseudomonadota</taxon>
        <taxon>Gammaproteobacteria</taxon>
        <taxon>Lysobacterales</taxon>
        <taxon>Lysobacteraceae</taxon>
        <taxon>Luteimonas</taxon>
    </lineage>
</organism>
<keyword evidence="3" id="KW-0378">Hydrolase</keyword>
<keyword evidence="4" id="KW-0961">Cell wall biogenesis/degradation</keyword>
<dbReference type="EC" id="3.5.1.28" evidence="2"/>
<gene>
    <name evidence="6" type="ORF">FCE95_05450</name>
</gene>
<dbReference type="GO" id="GO:0019867">
    <property type="term" value="C:outer membrane"/>
    <property type="evidence" value="ECO:0007669"/>
    <property type="project" value="TreeGrafter"/>
</dbReference>
<dbReference type="RefSeq" id="WP_137265931.1">
    <property type="nucleotide sequence ID" value="NZ_SZUA01000001.1"/>
</dbReference>
<accession>A0A4U5JVT7</accession>
<reference evidence="6 7" key="1">
    <citation type="submission" date="2019-04" db="EMBL/GenBank/DDBJ databases">
        <title>Reference strain of H23.</title>
        <authorList>
            <person name="Luo X."/>
        </authorList>
    </citation>
    <scope>NUCLEOTIDE SEQUENCE [LARGE SCALE GENOMIC DNA]</scope>
    <source>
        <strain evidence="6 7">H23</strain>
    </source>
</reference>
<dbReference type="Proteomes" id="UP000308707">
    <property type="component" value="Unassembled WGS sequence"/>
</dbReference>
<comment type="caution">
    <text evidence="6">The sequence shown here is derived from an EMBL/GenBank/DDBJ whole genome shotgun (WGS) entry which is preliminary data.</text>
</comment>
<dbReference type="SMART" id="SM00644">
    <property type="entry name" value="Ami_2"/>
    <property type="match status" value="1"/>
</dbReference>
<dbReference type="GO" id="GO:0071555">
    <property type="term" value="P:cell wall organization"/>
    <property type="evidence" value="ECO:0007669"/>
    <property type="project" value="UniProtKB-KW"/>
</dbReference>
<evidence type="ECO:0000256" key="2">
    <source>
        <dbReference type="ARBA" id="ARBA00011901"/>
    </source>
</evidence>
<dbReference type="SUPFAM" id="SSF55846">
    <property type="entry name" value="N-acetylmuramoyl-L-alanine amidase-like"/>
    <property type="match status" value="1"/>
</dbReference>
<dbReference type="PANTHER" id="PTHR30417:SF1">
    <property type="entry name" value="N-ACETYLMURAMOYL-L-ALANINE AMIDASE AMID"/>
    <property type="match status" value="1"/>
</dbReference>
<dbReference type="InterPro" id="IPR051206">
    <property type="entry name" value="NAMLAA_amidase_2"/>
</dbReference>
<dbReference type="GO" id="GO:0009254">
    <property type="term" value="P:peptidoglycan turnover"/>
    <property type="evidence" value="ECO:0007669"/>
    <property type="project" value="TreeGrafter"/>
</dbReference>
<sequence>MLASRLASRPARPVPIDPLPYESRLDERPLSAIDLVVIHCTELPDLATARRYGERVLYPAPDAAGGTGNSGHFYIDRDGSVHRYVTPERVAHHTRGYNPRSVGIELVNTGRYPHWLDSRHQAMDEAYAPAQIEALIGLLNSLRAAIPSLTTIAGHEDLDTAEVEASDDPTRKVRRKRDPGPMFPWKRVLDAVPLERLRPL</sequence>
<dbReference type="OrthoDB" id="9794842at2"/>
<evidence type="ECO:0000256" key="4">
    <source>
        <dbReference type="ARBA" id="ARBA00023316"/>
    </source>
</evidence>
<dbReference type="CDD" id="cd06583">
    <property type="entry name" value="PGRP"/>
    <property type="match status" value="1"/>
</dbReference>
<protein>
    <recommendedName>
        <fullName evidence="2">N-acetylmuramoyl-L-alanine amidase</fullName>
        <ecNumber evidence="2">3.5.1.28</ecNumber>
    </recommendedName>
</protein>
<comment type="catalytic activity">
    <reaction evidence="1">
        <text>Hydrolyzes the link between N-acetylmuramoyl residues and L-amino acid residues in certain cell-wall glycopeptides.</text>
        <dbReference type="EC" id="3.5.1.28"/>
    </reaction>
</comment>
<evidence type="ECO:0000256" key="1">
    <source>
        <dbReference type="ARBA" id="ARBA00001561"/>
    </source>
</evidence>
<dbReference type="GO" id="GO:0008745">
    <property type="term" value="F:N-acetylmuramoyl-L-alanine amidase activity"/>
    <property type="evidence" value="ECO:0007669"/>
    <property type="project" value="UniProtKB-EC"/>
</dbReference>
<dbReference type="GO" id="GO:0009253">
    <property type="term" value="P:peptidoglycan catabolic process"/>
    <property type="evidence" value="ECO:0007669"/>
    <property type="project" value="InterPro"/>
</dbReference>
<dbReference type="EMBL" id="SZUA01000001">
    <property type="protein sequence ID" value="TKR33725.1"/>
    <property type="molecule type" value="Genomic_DNA"/>
</dbReference>
<dbReference type="AlphaFoldDB" id="A0A4U5JVT7"/>
<proteinExistence type="predicted"/>
<dbReference type="PANTHER" id="PTHR30417">
    <property type="entry name" value="N-ACETYLMURAMOYL-L-ALANINE AMIDASE AMID"/>
    <property type="match status" value="1"/>
</dbReference>
<evidence type="ECO:0000259" key="5">
    <source>
        <dbReference type="SMART" id="SM00644"/>
    </source>
</evidence>
<feature type="domain" description="N-acetylmuramoyl-L-alanine amidase" evidence="5">
    <location>
        <begin position="23"/>
        <end position="170"/>
    </location>
</feature>
<dbReference type="InterPro" id="IPR036505">
    <property type="entry name" value="Amidase/PGRP_sf"/>
</dbReference>
<evidence type="ECO:0000313" key="6">
    <source>
        <dbReference type="EMBL" id="TKR33725.1"/>
    </source>
</evidence>